<dbReference type="Gene3D" id="3.40.50.300">
    <property type="entry name" value="P-loop containing nucleotide triphosphate hydrolases"/>
    <property type="match status" value="1"/>
</dbReference>
<dbReference type="SUPFAM" id="SSF48334">
    <property type="entry name" value="DNA repair protein MutS, domain III"/>
    <property type="match status" value="1"/>
</dbReference>
<dbReference type="Pfam" id="PF01624">
    <property type="entry name" value="MutS_I"/>
    <property type="match status" value="1"/>
</dbReference>
<dbReference type="InterPro" id="IPR016151">
    <property type="entry name" value="DNA_mismatch_repair_MutS_N"/>
</dbReference>
<evidence type="ECO:0000256" key="3">
    <source>
        <dbReference type="ARBA" id="ARBA00022737"/>
    </source>
</evidence>
<feature type="repeat" description="WD" evidence="8">
    <location>
        <begin position="372"/>
        <end position="413"/>
    </location>
</feature>
<dbReference type="SUPFAM" id="SSF50978">
    <property type="entry name" value="WD40 repeat-like"/>
    <property type="match status" value="1"/>
</dbReference>
<feature type="region of interest" description="Disordered" evidence="9">
    <location>
        <begin position="1040"/>
        <end position="1109"/>
    </location>
</feature>
<evidence type="ECO:0000259" key="10">
    <source>
        <dbReference type="PROSITE" id="PS00486"/>
    </source>
</evidence>
<dbReference type="PRINTS" id="PR00320">
    <property type="entry name" value="GPROTEINBRPT"/>
</dbReference>
<feature type="repeat" description="WD" evidence="8">
    <location>
        <begin position="239"/>
        <end position="271"/>
    </location>
</feature>
<feature type="region of interest" description="Disordered" evidence="9">
    <location>
        <begin position="1471"/>
        <end position="1553"/>
    </location>
</feature>
<feature type="region of interest" description="Disordered" evidence="9">
    <location>
        <begin position="549"/>
        <end position="603"/>
    </location>
</feature>
<gene>
    <name evidence="11" type="primary">SSCI59160.1</name>
</gene>
<dbReference type="PROSITE" id="PS00486">
    <property type="entry name" value="DNA_MISMATCH_REPAIR_2"/>
    <property type="match status" value="1"/>
</dbReference>
<dbReference type="InterPro" id="IPR019775">
    <property type="entry name" value="WD40_repeat_CS"/>
</dbReference>
<dbReference type="GO" id="GO:0006298">
    <property type="term" value="P:mismatch repair"/>
    <property type="evidence" value="ECO:0007669"/>
    <property type="project" value="InterPro"/>
</dbReference>
<dbReference type="STRING" id="49012.A0A0F7SBY6"/>
<dbReference type="Pfam" id="PF00488">
    <property type="entry name" value="MutS_V"/>
    <property type="match status" value="1"/>
</dbReference>
<dbReference type="InterPro" id="IPR036322">
    <property type="entry name" value="WD40_repeat_dom_sf"/>
</dbReference>
<feature type="compositionally biased region" description="Pro residues" evidence="9">
    <location>
        <begin position="1537"/>
        <end position="1547"/>
    </location>
</feature>
<comment type="similarity">
    <text evidence="1">Belongs to the WD repeat WDR48 family.</text>
</comment>
<reference evidence="12" key="1">
    <citation type="submission" date="2014-06" db="EMBL/GenBank/DDBJ databases">
        <authorList>
            <person name="Berkman P.J."/>
        </authorList>
    </citation>
    <scope>NUCLEOTIDE SEQUENCE [LARGE SCALE GENOMIC DNA]</scope>
</reference>
<keyword evidence="4" id="KW-0547">Nucleotide-binding</keyword>
<feature type="compositionally biased region" description="Polar residues" evidence="9">
    <location>
        <begin position="1782"/>
        <end position="1791"/>
    </location>
</feature>
<dbReference type="Pfam" id="PF00400">
    <property type="entry name" value="WD40"/>
    <property type="match status" value="4"/>
</dbReference>
<feature type="compositionally biased region" description="Polar residues" evidence="9">
    <location>
        <begin position="550"/>
        <end position="566"/>
    </location>
</feature>
<feature type="region of interest" description="Disordered" evidence="9">
    <location>
        <begin position="1781"/>
        <end position="1806"/>
    </location>
</feature>
<dbReference type="InterPro" id="IPR007695">
    <property type="entry name" value="DNA_mismatch_repair_MutS-lik_N"/>
</dbReference>
<organism evidence="11 12">
    <name type="scientific">Sporisorium scitamineum</name>
    <dbReference type="NCBI Taxonomy" id="49012"/>
    <lineage>
        <taxon>Eukaryota</taxon>
        <taxon>Fungi</taxon>
        <taxon>Dikarya</taxon>
        <taxon>Basidiomycota</taxon>
        <taxon>Ustilaginomycotina</taxon>
        <taxon>Ustilaginomycetes</taxon>
        <taxon>Ustilaginales</taxon>
        <taxon>Ustilaginaceae</taxon>
        <taxon>Sporisorium</taxon>
    </lineage>
</organism>
<dbReference type="GO" id="GO:0000724">
    <property type="term" value="P:double-strand break repair via homologous recombination"/>
    <property type="evidence" value="ECO:0007669"/>
    <property type="project" value="TreeGrafter"/>
</dbReference>
<dbReference type="InterPro" id="IPR007696">
    <property type="entry name" value="DNA_mismatch_repair_MutS_core"/>
</dbReference>
<evidence type="ECO:0000256" key="2">
    <source>
        <dbReference type="ARBA" id="ARBA00022574"/>
    </source>
</evidence>
<proteinExistence type="inferred from homology"/>
<name>A0A0F7SBY6_9BASI</name>
<dbReference type="InterPro" id="IPR036678">
    <property type="entry name" value="MutS_con_dom_sf"/>
</dbReference>
<dbReference type="InterPro" id="IPR036187">
    <property type="entry name" value="DNA_mismatch_repair_MutS_sf"/>
</dbReference>
<dbReference type="SMART" id="SM00533">
    <property type="entry name" value="MUTSd"/>
    <property type="match status" value="1"/>
</dbReference>
<feature type="compositionally biased region" description="Basic residues" evidence="9">
    <location>
        <begin position="1525"/>
        <end position="1534"/>
    </location>
</feature>
<dbReference type="PROSITE" id="PS50082">
    <property type="entry name" value="WD_REPEATS_2"/>
    <property type="match status" value="4"/>
</dbReference>
<keyword evidence="2 8" id="KW-0853">WD repeat</keyword>
<evidence type="ECO:0000256" key="9">
    <source>
        <dbReference type="SAM" id="MobiDB-lite"/>
    </source>
</evidence>
<feature type="region of interest" description="Disordered" evidence="9">
    <location>
        <begin position="1432"/>
        <end position="1452"/>
    </location>
</feature>
<dbReference type="Proteomes" id="UP000242770">
    <property type="component" value="Unassembled WGS sequence"/>
</dbReference>
<dbReference type="Pfam" id="PF05192">
    <property type="entry name" value="MutS_III"/>
    <property type="match status" value="1"/>
</dbReference>
<keyword evidence="12" id="KW-1185">Reference proteome</keyword>
<dbReference type="Gene3D" id="3.30.420.110">
    <property type="entry name" value="MutS, connector domain"/>
    <property type="match status" value="1"/>
</dbReference>
<dbReference type="InterPro" id="IPR027417">
    <property type="entry name" value="P-loop_NTPase"/>
</dbReference>
<dbReference type="InterPro" id="IPR000432">
    <property type="entry name" value="DNA_mismatch_repair_MutS_C"/>
</dbReference>
<dbReference type="Pfam" id="PF05188">
    <property type="entry name" value="MutS_II"/>
    <property type="match status" value="1"/>
</dbReference>
<feature type="repeat" description="WD" evidence="8">
    <location>
        <begin position="284"/>
        <end position="325"/>
    </location>
</feature>
<dbReference type="GO" id="GO:0005524">
    <property type="term" value="F:ATP binding"/>
    <property type="evidence" value="ECO:0007669"/>
    <property type="project" value="UniProtKB-KW"/>
</dbReference>
<dbReference type="CDD" id="cd00200">
    <property type="entry name" value="WD40"/>
    <property type="match status" value="1"/>
</dbReference>
<dbReference type="SMART" id="SM00320">
    <property type="entry name" value="WD40"/>
    <property type="match status" value="7"/>
</dbReference>
<dbReference type="GO" id="GO:0043130">
    <property type="term" value="F:ubiquitin binding"/>
    <property type="evidence" value="ECO:0007669"/>
    <property type="project" value="TreeGrafter"/>
</dbReference>
<feature type="repeat" description="WD" evidence="8">
    <location>
        <begin position="330"/>
        <end position="371"/>
    </location>
</feature>
<dbReference type="InterPro" id="IPR015943">
    <property type="entry name" value="WD40/YVTN_repeat-like_dom_sf"/>
</dbReference>
<dbReference type="SMART" id="SM00534">
    <property type="entry name" value="MUTSac"/>
    <property type="match status" value="1"/>
</dbReference>
<accession>A0A0F7SBY6</accession>
<dbReference type="PANTHER" id="PTHR19862:SF14">
    <property type="entry name" value="WD REPEAT-CONTAINING PROTEIN 48"/>
    <property type="match status" value="1"/>
</dbReference>
<protein>
    <recommendedName>
        <fullName evidence="10">DNA mismatch repair proteins mutS family domain-containing protein</fullName>
    </recommendedName>
</protein>
<evidence type="ECO:0000313" key="11">
    <source>
        <dbReference type="EMBL" id="CDW98615.1"/>
    </source>
</evidence>
<keyword evidence="5" id="KW-0227">DNA damage</keyword>
<dbReference type="Gene3D" id="3.40.1170.10">
    <property type="entry name" value="DNA repair protein MutS, domain I"/>
    <property type="match status" value="1"/>
</dbReference>
<dbReference type="PROSITE" id="PS00678">
    <property type="entry name" value="WD_REPEATS_1"/>
    <property type="match status" value="1"/>
</dbReference>
<evidence type="ECO:0000256" key="8">
    <source>
        <dbReference type="PROSITE-ProRule" id="PRU00221"/>
    </source>
</evidence>
<evidence type="ECO:0000256" key="1">
    <source>
        <dbReference type="ARBA" id="ARBA00006917"/>
    </source>
</evidence>
<dbReference type="EMBL" id="CCFA01003558">
    <property type="protein sequence ID" value="CDW98615.1"/>
    <property type="molecule type" value="Genomic_DNA"/>
</dbReference>
<dbReference type="InterPro" id="IPR001680">
    <property type="entry name" value="WD40_rpt"/>
</dbReference>
<dbReference type="InterPro" id="IPR007860">
    <property type="entry name" value="DNA_mmatch_repair_MutS_con_dom"/>
</dbReference>
<sequence>MAIEMAAMDVEAKPTTKRISYVLPPCRSPPTTFGLPPFGADRCHNTGPLLIPPSRAHPSANRSHSDAAAASSSSSSLNSLSAASASSKSTQSNAPLSSHPQHSLAVSSLAIDTTTCLAHSDDDDDDDSNDLDRPYDSDSNHSTHTREAVPPGILYTGGRDGLVGAWELGLPMRKRSAQRIDDQDGTSAWSDFHQDESAIGLPADTSALSAGTDIDALAYWQADPFRAHRAKPTRFRQCVQSHTDWINDIILCNQNQTLISASSDRTVKVWNPHDPQHSLSPHVLGTHKDYVKALAHASESGYVASGGFDKCIKLWDIREARAAPMLELDDKAVKTSVYALSVNPSGSVIAVGSPEQHVKVWDPRSGKKCAELVGHTDNVRAVLVSEDGRFLLSGSADSTVRLWSLGEQRCLHTFTHHDDSVWSLFSDHPTLDVFYSGDRQGYVCKVDWERCAEVSEGECVVLCQERDPTLDDDGPEQDDEVLHHPPDLHRRDAKCGIQKIVALDDTYFWTATGQTSVNRWRDVPRRSEREAIYPIGGMHSRLRELHHRNSFGSPSLTRHSTDTGRSPDSAHVLHPTSVTFAEPSPASFRRDSSALGHGSASAAAMGSPATMLSALQTGMDLPPANIPLAATLHGIPFDSLVSLAPVSDPYGDKIGLDSVSVRDPRGHADDSMFSAAPLRSIASHISMDQSSIMIPATATRSPVVTPINPQLAQIQAMDTPHRPASTRSASLRFAPTDQMYEPEGLAKSWESDSDPEAATPNRQMAEMRLNGKDHDGAVGIINEDEDDEEDRAYQARLAFEDRELAQEATPLRQKPDAVIRGSRGLIRSSMLNDRRHVITIDSTGVVMLWDIVKGVCIGDFDRDEVVKAALESNLIPYTFMHKWRPEQTPGDTLEVVKERIEGQGVTPLWCSAETRSGALTVHIEEPRCFEAEFYIDEFADCVDPSKFKEDQRGQVARWLLRNLFSGFVEAETELRPASIDADGTRLPPETPAWDKIARAQRNGPFTPGMTMGLATRAKTPALTSHASSPLYLASAQKSGDRTALPTSSTLTGSSGQAAGDYFSVKGSTPAGRVTQTPGARAREGSSAGGDEINGNAVTPDAGAGNGAGGGSGFMNKFRFGKNKTDKADAQADSLDEAAKKTREASAAAHAADGMDDSRKALTHVQMLEELFGKPLAPASFNEMPRLPLPQDTAVIISQSSADAGSWEAVYRGLVSCTGDDTEVLEQTAPMWLLDCLLNNHVVARDPVKLSFTLSPWKPAETHSDGFGGYDLNTVQPMPELPTGNARLTATRCLRIKKACLYVAEKLELSPPRSRTASINASRRSSVDANTAGVAAKRVSGLPPNHAAGIAAGLSMTRADPSVGAAARGQDEEGDDGEREYVAPQDMIEILCNDVVLPLNVTLAQCQRFFWRSSGDIRLEYRMKKPSNVTAAAVRSDAESSSSTSLPRPARYLSRQAVRKRGFSTHTTCYSARISNDDSEPSSTASSSSTRSKRRTTVSYDSLPSTILGEDGQPLPALSAIVPSAARKRSTKTRTKPPTSPPPSPPSTLSPTIEEEPIRWPPLAQSVLDDMARFPSTILLTRVGGFYESYFSQAPQLASILGIKLANRRWGGQDVPMAGFPVFQLEKYLKILVLDKGLLVAISEEFKNEAFANTAGNATDIVRRVNRVVSPGTLIDEKFLDPFVNNFIVGVSALEGDKGEVRFGLAWLDVGTADFNTAVCEDFKTLRDEIARIGPKEVVIDAGTIDGQLDEGAEAATSGRRAKLDVRELVADSSVYISHFTPPASSDATSSLEPAAEPSLPQPTLDPVETATVHTLLSYLRTRLLDSSSSLSSLTLSRPLHQRFDSVMQIDAHTLSALEIRETREGSTRGSLFSVLRRTVTRGGTRLLQQWLCNPSTSIATINARFDLVELFLQRRGLREDLRLTLRTGAGDVTRVLQKLVTRRNDEQDLLEVRDAIGAMEKVKGLMEREGRFLKGEGERETLEGLVGKFIDLAELAGKLGSAIDERVIALRLERQETLADEVQDLAAASDSSRAKIRSLGSSNGSKATAKRDDDGDLWGDDFEHLIRPASSKMLTSLTRSHSILRRVARKLELDFQQAYGDFVSLRYVLGQGYVVHSRGKPLASTPPSSSTQDLTVHIAGKNRSTHTYYSPLWSALGSRLDRLTKEIQSLESVELESLRQSVLTSASSLRSNAKLLDQIDVLLSFAQAAEEYNLTRPVLDESTDIDVGSARHLSVEMGLLERGRLFTPNSLSLHHGGIHVITGPNMGGKSTFLRSIALLTILAQSGCFIPCSHSRIGLVDRVFTRIGAHDDVFRDRSTFMVEMSEVGEILHRATPRSLVIADEIGRGTSNLTGIAVGFATLKSLRKTGCRTLFATHFYEICDLVQEERWGGGVEFWSTDVEGVEEGGAGGGGEVL</sequence>
<keyword evidence="3" id="KW-0677">Repeat</keyword>
<feature type="compositionally biased region" description="Low complexity" evidence="9">
    <location>
        <begin position="593"/>
        <end position="603"/>
    </location>
</feature>
<keyword evidence="6" id="KW-0067">ATP-binding</keyword>
<keyword evidence="7" id="KW-0238">DNA-binding</keyword>
<evidence type="ECO:0000256" key="5">
    <source>
        <dbReference type="ARBA" id="ARBA00022763"/>
    </source>
</evidence>
<evidence type="ECO:0000313" key="12">
    <source>
        <dbReference type="Proteomes" id="UP000242770"/>
    </source>
</evidence>
<dbReference type="SUPFAM" id="SSF55271">
    <property type="entry name" value="DNA repair protein MutS, domain I"/>
    <property type="match status" value="1"/>
</dbReference>
<feature type="compositionally biased region" description="Low complexity" evidence="9">
    <location>
        <begin position="59"/>
        <end position="94"/>
    </location>
</feature>
<dbReference type="PANTHER" id="PTHR19862">
    <property type="entry name" value="WD REPEAT-CONTAINING PROTEIN 48"/>
    <property type="match status" value="1"/>
</dbReference>
<feature type="compositionally biased region" description="Basic and acidic residues" evidence="9">
    <location>
        <begin position="130"/>
        <end position="147"/>
    </location>
</feature>
<dbReference type="GO" id="GO:0030983">
    <property type="term" value="F:mismatched DNA binding"/>
    <property type="evidence" value="ECO:0007669"/>
    <property type="project" value="InterPro"/>
</dbReference>
<dbReference type="InterPro" id="IPR020472">
    <property type="entry name" value="WD40_PAC1"/>
</dbReference>
<dbReference type="InterPro" id="IPR051246">
    <property type="entry name" value="WDR48"/>
</dbReference>
<dbReference type="CDD" id="cd03243">
    <property type="entry name" value="ABC_MutS_homologs"/>
    <property type="match status" value="1"/>
</dbReference>
<feature type="domain" description="DNA mismatch repair proteins mutS family" evidence="10">
    <location>
        <begin position="2337"/>
        <end position="2353"/>
    </location>
</feature>
<evidence type="ECO:0000256" key="7">
    <source>
        <dbReference type="ARBA" id="ARBA00023125"/>
    </source>
</evidence>
<feature type="region of interest" description="Disordered" evidence="9">
    <location>
        <begin position="44"/>
        <end position="103"/>
    </location>
</feature>
<dbReference type="InterPro" id="IPR021772">
    <property type="entry name" value="WDR48/Bun107"/>
</dbReference>
<evidence type="ECO:0000256" key="6">
    <source>
        <dbReference type="ARBA" id="ARBA00022840"/>
    </source>
</evidence>
<dbReference type="Gene3D" id="2.130.10.10">
    <property type="entry name" value="YVTN repeat-like/Quinoprotein amine dehydrogenase"/>
    <property type="match status" value="1"/>
</dbReference>
<evidence type="ECO:0000256" key="4">
    <source>
        <dbReference type="ARBA" id="ARBA00022741"/>
    </source>
</evidence>
<dbReference type="Gene3D" id="1.10.1420.10">
    <property type="match status" value="1"/>
</dbReference>
<dbReference type="FunFam" id="2.130.10.10:FF:002902">
    <property type="entry name" value="Uncharacterized protein"/>
    <property type="match status" value="1"/>
</dbReference>
<dbReference type="Pfam" id="PF11816">
    <property type="entry name" value="DUF3337"/>
    <property type="match status" value="1"/>
</dbReference>
<dbReference type="SUPFAM" id="SSF52540">
    <property type="entry name" value="P-loop containing nucleoside triphosphate hydrolases"/>
    <property type="match status" value="1"/>
</dbReference>
<feature type="region of interest" description="Disordered" evidence="9">
    <location>
        <begin position="119"/>
        <end position="154"/>
    </location>
</feature>
<dbReference type="SUPFAM" id="SSF53150">
    <property type="entry name" value="DNA repair protein MutS, domain II"/>
    <property type="match status" value="1"/>
</dbReference>
<feature type="compositionally biased region" description="Low complexity" evidence="9">
    <location>
        <begin position="1042"/>
        <end position="1059"/>
    </location>
</feature>
<dbReference type="PROSITE" id="PS50294">
    <property type="entry name" value="WD_REPEATS_REGION"/>
    <property type="match status" value="3"/>
</dbReference>